<dbReference type="GO" id="GO:0016746">
    <property type="term" value="F:acyltransferase activity"/>
    <property type="evidence" value="ECO:0007669"/>
    <property type="project" value="InterPro"/>
</dbReference>
<sequence length="294" mass="33570">MLFVNQVFFETMPRRELRKTPRERFITYQKDLHRIAQDQMDESTLLEGDQYSYTELGDHILDKALSSGGMDSVDLTIFSYWTPEFDPEHSAFGPYFMNKYQLKGHSFDVCDNGSLASSTAFMIADSYLTRGETQKILLLGMEQNTIPRNLKQGFPVPERSYASVALLTPEETADSTWMLMDSGQITEWDMFQGIDAYKTVEKILATSGVCADDVVLLTQRTGLFCKKLMFQIDSDDKKHEMEFSYLSPGVTGMNMFVTLANQTLSNICKPFVLLIDHDVESLRVSWSLLKKLKD</sequence>
<keyword evidence="2" id="KW-1185">Reference proteome</keyword>
<dbReference type="Gene3D" id="3.40.47.10">
    <property type="match status" value="1"/>
</dbReference>
<name>A0A1R4LDM2_VIBR1</name>
<dbReference type="EMBL" id="FULE01000014">
    <property type="protein sequence ID" value="SJN54652.1"/>
    <property type="molecule type" value="Genomic_DNA"/>
</dbReference>
<dbReference type="STRING" id="1123498.VR7878_00866"/>
<evidence type="ECO:0000313" key="1">
    <source>
        <dbReference type="EMBL" id="SJN54652.1"/>
    </source>
</evidence>
<reference evidence="2" key="1">
    <citation type="submission" date="2017-02" db="EMBL/GenBank/DDBJ databases">
        <authorList>
            <person name="Rodrigo-Torres L."/>
            <person name="Arahal R.D."/>
            <person name="Lucena T."/>
        </authorList>
    </citation>
    <scope>NUCLEOTIDE SEQUENCE [LARGE SCALE GENOMIC DNA]</scope>
    <source>
        <strain evidence="2">CECT 7878</strain>
    </source>
</reference>
<dbReference type="AlphaFoldDB" id="A0A1R4LDM2"/>
<accession>A0A1R4LDM2</accession>
<protein>
    <submittedName>
        <fullName evidence="1">Uncharacterized protein</fullName>
    </submittedName>
</protein>
<proteinExistence type="predicted"/>
<dbReference type="Proteomes" id="UP000188276">
    <property type="component" value="Unassembled WGS sequence"/>
</dbReference>
<dbReference type="InterPro" id="IPR016039">
    <property type="entry name" value="Thiolase-like"/>
</dbReference>
<organism evidence="1 2">
    <name type="scientific">Vibrio ruber (strain DSM 16370 / JCM 11486 / BCRC 17186 / CECT 7878 / LMG 23124 / VR1)</name>
    <dbReference type="NCBI Taxonomy" id="1123498"/>
    <lineage>
        <taxon>Bacteria</taxon>
        <taxon>Pseudomonadati</taxon>
        <taxon>Pseudomonadota</taxon>
        <taxon>Gammaproteobacteria</taxon>
        <taxon>Vibrionales</taxon>
        <taxon>Vibrionaceae</taxon>
        <taxon>Vibrio</taxon>
    </lineage>
</organism>
<dbReference type="OrthoDB" id="5915704at2"/>
<evidence type="ECO:0000313" key="2">
    <source>
        <dbReference type="Proteomes" id="UP000188276"/>
    </source>
</evidence>
<dbReference type="SUPFAM" id="SSF53901">
    <property type="entry name" value="Thiolase-like"/>
    <property type="match status" value="1"/>
</dbReference>
<gene>
    <name evidence="1" type="ORF">VR7878_00866</name>
</gene>